<sequence length="290" mass="32186">MIGEVAVLLVSYFFRLCVDFHLLDFYVRSPSSLVTTDEAREMITRQQEGPIVFLGDSRAPRPSPWRKFLLLKEQDRLQHLKRVVKFQQPPNQEKQMAWSWRNLLNSVLGQENKKKNVKMANPLIHSISMIDGLTLKTTMDGSLQLMSLITSLFATLGSMMAPHVNPATTEYGIVLSGSGRIQIVFPNGTQVMNARVKAETMLSGSQDTSPSVKLQKGQVLSSSSDSQLQLARTGTALDWKGLSASIVTAQREAVILPSATAAPPDEEEQAAKFRGAKGDQELWYRNGYGF</sequence>
<feature type="domain" description="Cupin type-1" evidence="1">
    <location>
        <begin position="148"/>
        <end position="198"/>
    </location>
</feature>
<dbReference type="InterPro" id="IPR006045">
    <property type="entry name" value="Cupin_1"/>
</dbReference>
<gene>
    <name evidence="2" type="ORF">POTOM_002011</name>
</gene>
<comment type="caution">
    <text evidence="2">The sequence shown here is derived from an EMBL/GenBank/DDBJ whole genome shotgun (WGS) entry which is preliminary data.</text>
</comment>
<dbReference type="EMBL" id="JAAWWB010000001">
    <property type="protein sequence ID" value="KAG6792852.1"/>
    <property type="molecule type" value="Genomic_DNA"/>
</dbReference>
<name>A0A8X8IWK2_POPTO</name>
<dbReference type="PANTHER" id="PTHR31189:SF2">
    <property type="entry name" value="RMLC-LIKE CUPINS SUPERFAMILY PROTEIN"/>
    <property type="match status" value="1"/>
</dbReference>
<protein>
    <recommendedName>
        <fullName evidence="1">Cupin type-1 domain-containing protein</fullName>
    </recommendedName>
</protein>
<evidence type="ECO:0000313" key="3">
    <source>
        <dbReference type="Proteomes" id="UP000886885"/>
    </source>
</evidence>
<dbReference type="Pfam" id="PF00190">
    <property type="entry name" value="Cupin_1"/>
    <property type="match status" value="1"/>
</dbReference>
<accession>A0A8X8IWK2</accession>
<dbReference type="InterPro" id="IPR050253">
    <property type="entry name" value="Seed_Storage-Functional"/>
</dbReference>
<dbReference type="AlphaFoldDB" id="A0A8X8IWK2"/>
<dbReference type="Proteomes" id="UP000886885">
    <property type="component" value="Chromosome 1A"/>
</dbReference>
<dbReference type="PANTHER" id="PTHR31189">
    <property type="entry name" value="OS03G0336100 PROTEIN-RELATED"/>
    <property type="match status" value="1"/>
</dbReference>
<evidence type="ECO:0000313" key="2">
    <source>
        <dbReference type="EMBL" id="KAG6792852.1"/>
    </source>
</evidence>
<evidence type="ECO:0000259" key="1">
    <source>
        <dbReference type="Pfam" id="PF00190"/>
    </source>
</evidence>
<organism evidence="2 3">
    <name type="scientific">Populus tomentosa</name>
    <name type="common">Chinese white poplar</name>
    <dbReference type="NCBI Taxonomy" id="118781"/>
    <lineage>
        <taxon>Eukaryota</taxon>
        <taxon>Viridiplantae</taxon>
        <taxon>Streptophyta</taxon>
        <taxon>Embryophyta</taxon>
        <taxon>Tracheophyta</taxon>
        <taxon>Spermatophyta</taxon>
        <taxon>Magnoliopsida</taxon>
        <taxon>eudicotyledons</taxon>
        <taxon>Gunneridae</taxon>
        <taxon>Pentapetalae</taxon>
        <taxon>rosids</taxon>
        <taxon>fabids</taxon>
        <taxon>Malpighiales</taxon>
        <taxon>Salicaceae</taxon>
        <taxon>Saliceae</taxon>
        <taxon>Populus</taxon>
    </lineage>
</organism>
<reference evidence="2" key="1">
    <citation type="journal article" date="2020" name="bioRxiv">
        <title>Hybrid origin of Populus tomentosa Carr. identified through genome sequencing and phylogenomic analysis.</title>
        <authorList>
            <person name="An X."/>
            <person name="Gao K."/>
            <person name="Chen Z."/>
            <person name="Li J."/>
            <person name="Yang X."/>
            <person name="Yang X."/>
            <person name="Zhou J."/>
            <person name="Guo T."/>
            <person name="Zhao T."/>
            <person name="Huang S."/>
            <person name="Miao D."/>
            <person name="Khan W.U."/>
            <person name="Rao P."/>
            <person name="Ye M."/>
            <person name="Lei B."/>
            <person name="Liao W."/>
            <person name="Wang J."/>
            <person name="Ji L."/>
            <person name="Li Y."/>
            <person name="Guo B."/>
            <person name="Mustafa N.S."/>
            <person name="Li S."/>
            <person name="Yun Q."/>
            <person name="Keller S.R."/>
            <person name="Mao J."/>
            <person name="Zhang R."/>
            <person name="Strauss S.H."/>
        </authorList>
    </citation>
    <scope>NUCLEOTIDE SEQUENCE</scope>
    <source>
        <strain evidence="2">GM15</strain>
        <tissue evidence="2">Leaf</tissue>
    </source>
</reference>
<keyword evidence="3" id="KW-1185">Reference proteome</keyword>
<proteinExistence type="predicted"/>